<accession>A0ABV5U8I0</accession>
<feature type="region of interest" description="Disordered" evidence="1">
    <location>
        <begin position="87"/>
        <end position="223"/>
    </location>
</feature>
<keyword evidence="2" id="KW-1133">Transmembrane helix</keyword>
<evidence type="ECO:0000256" key="1">
    <source>
        <dbReference type="SAM" id="MobiDB-lite"/>
    </source>
</evidence>
<evidence type="ECO:0000313" key="3">
    <source>
        <dbReference type="EMBL" id="MFB9687717.1"/>
    </source>
</evidence>
<evidence type="ECO:0008006" key="5">
    <source>
        <dbReference type="Google" id="ProtNLM"/>
    </source>
</evidence>
<dbReference type="Proteomes" id="UP001589535">
    <property type="component" value="Unassembled WGS sequence"/>
</dbReference>
<dbReference type="Pfam" id="PF01391">
    <property type="entry name" value="Collagen"/>
    <property type="match status" value="1"/>
</dbReference>
<keyword evidence="4" id="KW-1185">Reference proteome</keyword>
<feature type="compositionally biased region" description="Basic and acidic residues" evidence="1">
    <location>
        <begin position="166"/>
        <end position="190"/>
    </location>
</feature>
<comment type="caution">
    <text evidence="3">The sequence shown here is derived from an EMBL/GenBank/DDBJ whole genome shotgun (WGS) entry which is preliminary data.</text>
</comment>
<reference evidence="3 4" key="1">
    <citation type="submission" date="2024-09" db="EMBL/GenBank/DDBJ databases">
        <authorList>
            <person name="Sun Q."/>
            <person name="Mori K."/>
        </authorList>
    </citation>
    <scope>NUCLEOTIDE SEQUENCE [LARGE SCALE GENOMIC DNA]</scope>
    <source>
        <strain evidence="3 4">JCM 13852</strain>
    </source>
</reference>
<feature type="compositionally biased region" description="Low complexity" evidence="1">
    <location>
        <begin position="87"/>
        <end position="101"/>
    </location>
</feature>
<gene>
    <name evidence="3" type="ORF">ACFFTO_26355</name>
</gene>
<evidence type="ECO:0000313" key="4">
    <source>
        <dbReference type="Proteomes" id="UP001589535"/>
    </source>
</evidence>
<feature type="transmembrane region" description="Helical" evidence="2">
    <location>
        <begin position="21"/>
        <end position="43"/>
    </location>
</feature>
<proteinExistence type="predicted"/>
<organism evidence="3 4">
    <name type="scientific">Amycolatopsis plumensis</name>
    <dbReference type="NCBI Taxonomy" id="236508"/>
    <lineage>
        <taxon>Bacteria</taxon>
        <taxon>Bacillati</taxon>
        <taxon>Actinomycetota</taxon>
        <taxon>Actinomycetes</taxon>
        <taxon>Pseudonocardiales</taxon>
        <taxon>Pseudonocardiaceae</taxon>
        <taxon>Amycolatopsis</taxon>
    </lineage>
</organism>
<sequence length="223" mass="22578">MTRDDVIDRAARESKDHRGHLRIWLSGGLLLLGVLALAAAVFIGRAQNDALADKVTALTARADTAEQAVGKLADQVRGLGAVPVAAPGQPGAVGATGATGQRGEPGQTPPCLLTATQCVGAPGKDGQPGQPGTNGVDGQPGQPGKDGANGTDGKDGADGVSVTRQYFDRDADGRCRNFNDFSDGRTRIDEGPAGDAACAPATPPPTTTPSAVLPTGPTLRRRD</sequence>
<name>A0ABV5U8I0_9PSEU</name>
<dbReference type="InterPro" id="IPR008160">
    <property type="entry name" value="Collagen"/>
</dbReference>
<dbReference type="RefSeq" id="WP_378198546.1">
    <property type="nucleotide sequence ID" value="NZ_JBHMBK010000021.1"/>
</dbReference>
<keyword evidence="2" id="KW-0812">Transmembrane</keyword>
<dbReference type="EMBL" id="JBHMBK010000021">
    <property type="protein sequence ID" value="MFB9687717.1"/>
    <property type="molecule type" value="Genomic_DNA"/>
</dbReference>
<protein>
    <recommendedName>
        <fullName evidence="5">Collagen triple helix repeat-containing protein</fullName>
    </recommendedName>
</protein>
<keyword evidence="2" id="KW-0472">Membrane</keyword>
<evidence type="ECO:0000256" key="2">
    <source>
        <dbReference type="SAM" id="Phobius"/>
    </source>
</evidence>